<evidence type="ECO:0000313" key="12">
    <source>
        <dbReference type="EMBL" id="CAL4770800.1"/>
    </source>
</evidence>
<dbReference type="EMBL" id="CAMXCT030000807">
    <property type="protein sequence ID" value="CAL4770800.1"/>
    <property type="molecule type" value="Genomic_DNA"/>
</dbReference>
<proteinExistence type="predicted"/>
<dbReference type="PANTHER" id="PTHR22974:SF23">
    <property type="entry name" value="TOUSLED-LIKE KINASE, ISOFORM G"/>
    <property type="match status" value="1"/>
</dbReference>
<dbReference type="InterPro" id="IPR000719">
    <property type="entry name" value="Prot_kinase_dom"/>
</dbReference>
<reference evidence="11" key="1">
    <citation type="submission" date="2022-10" db="EMBL/GenBank/DDBJ databases">
        <authorList>
            <person name="Chen Y."/>
            <person name="Dougan E. K."/>
            <person name="Chan C."/>
            <person name="Rhodes N."/>
            <person name="Thang M."/>
        </authorList>
    </citation>
    <scope>NUCLEOTIDE SEQUENCE</scope>
</reference>
<accession>A0A9P1C2A8</accession>
<keyword evidence="4" id="KW-0808">Transferase</keyword>
<dbReference type="PANTHER" id="PTHR22974">
    <property type="entry name" value="MIXED LINEAGE PROTEIN KINASE"/>
    <property type="match status" value="1"/>
</dbReference>
<dbReference type="GO" id="GO:0004674">
    <property type="term" value="F:protein serine/threonine kinase activity"/>
    <property type="evidence" value="ECO:0007669"/>
    <property type="project" value="UniProtKB-KW"/>
</dbReference>
<keyword evidence="6" id="KW-0418">Kinase</keyword>
<feature type="coiled-coil region" evidence="8">
    <location>
        <begin position="810"/>
        <end position="844"/>
    </location>
</feature>
<evidence type="ECO:0000256" key="9">
    <source>
        <dbReference type="SAM" id="MobiDB-lite"/>
    </source>
</evidence>
<dbReference type="EMBL" id="CAMXCT020000807">
    <property type="protein sequence ID" value="CAL1136863.1"/>
    <property type="molecule type" value="Genomic_DNA"/>
</dbReference>
<feature type="region of interest" description="Disordered" evidence="9">
    <location>
        <begin position="191"/>
        <end position="222"/>
    </location>
</feature>
<evidence type="ECO:0000256" key="5">
    <source>
        <dbReference type="ARBA" id="ARBA00022741"/>
    </source>
</evidence>
<keyword evidence="13" id="KW-1185">Reference proteome</keyword>
<dbReference type="AlphaFoldDB" id="A0A9P1C2A8"/>
<evidence type="ECO:0000256" key="4">
    <source>
        <dbReference type="ARBA" id="ARBA00022679"/>
    </source>
</evidence>
<dbReference type="GO" id="GO:0005737">
    <property type="term" value="C:cytoplasm"/>
    <property type="evidence" value="ECO:0007669"/>
    <property type="project" value="UniProtKB-SubCell"/>
</dbReference>
<keyword evidence="2" id="KW-0963">Cytoplasm</keyword>
<evidence type="ECO:0000256" key="8">
    <source>
        <dbReference type="SAM" id="Coils"/>
    </source>
</evidence>
<dbReference type="InterPro" id="IPR048256">
    <property type="entry name" value="Tektin-like"/>
</dbReference>
<dbReference type="InterPro" id="IPR011009">
    <property type="entry name" value="Kinase-like_dom_sf"/>
</dbReference>
<dbReference type="OrthoDB" id="346907at2759"/>
<dbReference type="Proteomes" id="UP001152797">
    <property type="component" value="Unassembled WGS sequence"/>
</dbReference>
<feature type="compositionally biased region" description="Acidic residues" evidence="9">
    <location>
        <begin position="208"/>
        <end position="222"/>
    </location>
</feature>
<feature type="region of interest" description="Disordered" evidence="9">
    <location>
        <begin position="632"/>
        <end position="675"/>
    </location>
</feature>
<evidence type="ECO:0000313" key="13">
    <source>
        <dbReference type="Proteomes" id="UP001152797"/>
    </source>
</evidence>
<dbReference type="Gene3D" id="1.10.510.10">
    <property type="entry name" value="Transferase(Phosphotransferase) domain 1"/>
    <property type="match status" value="1"/>
</dbReference>
<dbReference type="GO" id="GO:0005634">
    <property type="term" value="C:nucleus"/>
    <property type="evidence" value="ECO:0007669"/>
    <property type="project" value="TreeGrafter"/>
</dbReference>
<keyword evidence="5" id="KW-0547">Nucleotide-binding</keyword>
<dbReference type="GO" id="GO:0005524">
    <property type="term" value="F:ATP binding"/>
    <property type="evidence" value="ECO:0007669"/>
    <property type="project" value="UniProtKB-KW"/>
</dbReference>
<evidence type="ECO:0000256" key="7">
    <source>
        <dbReference type="ARBA" id="ARBA00022840"/>
    </source>
</evidence>
<dbReference type="EMBL" id="CAMXCT010000807">
    <property type="protein sequence ID" value="CAI3983488.1"/>
    <property type="molecule type" value="Genomic_DNA"/>
</dbReference>
<feature type="coiled-coil region" evidence="8">
    <location>
        <begin position="489"/>
        <end position="530"/>
    </location>
</feature>
<dbReference type="PROSITE" id="PS50011">
    <property type="entry name" value="PROTEIN_KINASE_DOM"/>
    <property type="match status" value="1"/>
</dbReference>
<feature type="domain" description="Protein kinase" evidence="10">
    <location>
        <begin position="283"/>
        <end position="583"/>
    </location>
</feature>
<keyword evidence="7" id="KW-0067">ATP-binding</keyword>
<organism evidence="11">
    <name type="scientific">Cladocopium goreaui</name>
    <dbReference type="NCBI Taxonomy" id="2562237"/>
    <lineage>
        <taxon>Eukaryota</taxon>
        <taxon>Sar</taxon>
        <taxon>Alveolata</taxon>
        <taxon>Dinophyceae</taxon>
        <taxon>Suessiales</taxon>
        <taxon>Symbiodiniaceae</taxon>
        <taxon>Cladocopium</taxon>
    </lineage>
</organism>
<feature type="compositionally biased region" description="Basic and acidic residues" evidence="9">
    <location>
        <begin position="663"/>
        <end position="675"/>
    </location>
</feature>
<comment type="caution">
    <text evidence="11">The sequence shown here is derived from an EMBL/GenBank/DDBJ whole genome shotgun (WGS) entry which is preliminary data.</text>
</comment>
<dbReference type="SUPFAM" id="SSF56112">
    <property type="entry name" value="Protein kinase-like (PK-like)"/>
    <property type="match status" value="1"/>
</dbReference>
<evidence type="ECO:0000256" key="1">
    <source>
        <dbReference type="ARBA" id="ARBA00004496"/>
    </source>
</evidence>
<gene>
    <name evidence="11" type="ORF">C1SCF055_LOCUS11097</name>
</gene>
<dbReference type="Pfam" id="PF00069">
    <property type="entry name" value="Pkinase"/>
    <property type="match status" value="1"/>
</dbReference>
<evidence type="ECO:0000259" key="10">
    <source>
        <dbReference type="PROSITE" id="PS50011"/>
    </source>
</evidence>
<name>A0A9P1C2A8_9DINO</name>
<dbReference type="GO" id="GO:0035556">
    <property type="term" value="P:intracellular signal transduction"/>
    <property type="evidence" value="ECO:0007669"/>
    <property type="project" value="TreeGrafter"/>
</dbReference>
<protein>
    <submittedName>
        <fullName evidence="12">Tektin</fullName>
    </submittedName>
</protein>
<dbReference type="GO" id="GO:0007059">
    <property type="term" value="P:chromosome segregation"/>
    <property type="evidence" value="ECO:0007669"/>
    <property type="project" value="TreeGrafter"/>
</dbReference>
<dbReference type="SMART" id="SM00220">
    <property type="entry name" value="S_TKc"/>
    <property type="match status" value="1"/>
</dbReference>
<evidence type="ECO:0000256" key="3">
    <source>
        <dbReference type="ARBA" id="ARBA00022527"/>
    </source>
</evidence>
<keyword evidence="8" id="KW-0175">Coiled coil</keyword>
<dbReference type="GO" id="GO:0005929">
    <property type="term" value="C:cilium"/>
    <property type="evidence" value="ECO:0007669"/>
    <property type="project" value="UniProtKB-ARBA"/>
</dbReference>
<evidence type="ECO:0000256" key="2">
    <source>
        <dbReference type="ARBA" id="ARBA00022490"/>
    </source>
</evidence>
<evidence type="ECO:0000313" key="11">
    <source>
        <dbReference type="EMBL" id="CAI3983488.1"/>
    </source>
</evidence>
<comment type="subcellular location">
    <subcellularLocation>
        <location evidence="1">Cytoplasm</location>
    </subcellularLocation>
</comment>
<feature type="region of interest" description="Disordered" evidence="9">
    <location>
        <begin position="17"/>
        <end position="87"/>
    </location>
</feature>
<keyword evidence="3" id="KW-0723">Serine/threonine-protein kinase</keyword>
<feature type="coiled-coil region" evidence="8">
    <location>
        <begin position="697"/>
        <end position="757"/>
    </location>
</feature>
<reference evidence="12 13" key="2">
    <citation type="submission" date="2024-05" db="EMBL/GenBank/DDBJ databases">
        <authorList>
            <person name="Chen Y."/>
            <person name="Shah S."/>
            <person name="Dougan E. K."/>
            <person name="Thang M."/>
            <person name="Chan C."/>
        </authorList>
    </citation>
    <scope>NUCLEOTIDE SEQUENCE [LARGE SCALE GENOMIC DNA]</scope>
</reference>
<sequence length="899" mass="103054">MVLVLIRLRPLARPSQRGLGQLTATPKQECKSRSDESNGTEEADKIALPQPKKANDRPRGVKRALAPEGDPSGSPTTRSRNFAEEGSVGEDVRLYPLKLPRRQRQELAEQKHQMQSQAIIAKKGRDLLAQSLIEIAKSEREKERTRLFHESYRVGVQRRSPVGQSDGWEGGTEAAAIAQLKAKLRRERELVESDRRSVQRQMKKAMETEDAENAPNTDDPDEFMETREVCNHRAEYIRREEAALKDREHRLMADRTLFQKHEMLANTQERSRFKHYPMLQERFQLLNVIGKGGQSEIYKAFDLEQMCFCAIKIHETETKISDQQARYLAYRAVQELKIHKTLQHSRIVQLREYFQIDTSASTVFAMVLELCEGETLDMRLKMHGPMPEKEAKSIIVQILNGLRYLNSAGRKIIHYDIKMSMHTTQEWAQSAHYNMYQAQATHRKAVDQQDRSSRAHEEVISDNLGMQPGWKEGAAFCSPAIFERYNELHSSLEQKVRTSQRLVEKLQLRAQSVENSLQHTKQTLVKLEEALVAKDAPLTLCAWRMEQRERRPLREQVRDAAEVCLEMEKTTLIDAQGKLKEFIKKTRAAITSLEGKLEELRYDIQQKSQALSVDELCLRTTSRSLETVSERSTFLRQGGQGASSGCSGSRNLPSKIRGGAQSARHEVASQEGSRNEILRQQEALRLNQSAIHREQAAKELREEASKLIQRVARAAEDATAKTDKSMKDRVNENQQMRRRLESELRETCNQINVTKNTIQDTKTQIRSLEEPMELTSTCASWRQQRASREKTQDPVSSTLQQHQMILLRCHEDLRQHHQNEKNILQELQEKKEQLKEDLQDKTCALHIDLNCLTHEATCLNGKPSPAISRQRLPKAMKVDPTFVPTPGAHAVTHLPLTAR</sequence>
<feature type="coiled-coil region" evidence="8">
    <location>
        <begin position="583"/>
        <end position="610"/>
    </location>
</feature>
<dbReference type="Pfam" id="PF03148">
    <property type="entry name" value="Tektin"/>
    <property type="match status" value="2"/>
</dbReference>
<evidence type="ECO:0000256" key="6">
    <source>
        <dbReference type="ARBA" id="ARBA00022777"/>
    </source>
</evidence>